<proteinExistence type="predicted"/>
<feature type="transmembrane region" description="Helical" evidence="1">
    <location>
        <begin position="6"/>
        <end position="23"/>
    </location>
</feature>
<dbReference type="InterPro" id="IPR050768">
    <property type="entry name" value="UPF0353/GerABKA_families"/>
</dbReference>
<evidence type="ECO:0000313" key="3">
    <source>
        <dbReference type="EMBL" id="ABV87062.1"/>
    </source>
</evidence>
<dbReference type="STRING" id="398579.Spea_1739"/>
<keyword evidence="1" id="KW-1133">Transmembrane helix</keyword>
<feature type="domain" description="VWFA" evidence="2">
    <location>
        <begin position="94"/>
        <end position="281"/>
    </location>
</feature>
<dbReference type="PANTHER" id="PTHR22550:SF18">
    <property type="entry name" value="VWFA DOMAIN-CONTAINING PROTEIN"/>
    <property type="match status" value="1"/>
</dbReference>
<organism evidence="3 4">
    <name type="scientific">Shewanella pealeana (strain ATCC 700345 / ANG-SQ1)</name>
    <dbReference type="NCBI Taxonomy" id="398579"/>
    <lineage>
        <taxon>Bacteria</taxon>
        <taxon>Pseudomonadati</taxon>
        <taxon>Pseudomonadota</taxon>
        <taxon>Gammaproteobacteria</taxon>
        <taxon>Alteromonadales</taxon>
        <taxon>Shewanellaceae</taxon>
        <taxon>Shewanella</taxon>
    </lineage>
</organism>
<dbReference type="InterPro" id="IPR002035">
    <property type="entry name" value="VWF_A"/>
</dbReference>
<keyword evidence="1" id="KW-0472">Membrane</keyword>
<dbReference type="SMART" id="SM00327">
    <property type="entry name" value="VWA"/>
    <property type="match status" value="1"/>
</dbReference>
<dbReference type="KEGG" id="spl:Spea_1739"/>
<dbReference type="Pfam" id="PF00092">
    <property type="entry name" value="VWA"/>
    <property type="match status" value="1"/>
</dbReference>
<evidence type="ECO:0000259" key="2">
    <source>
        <dbReference type="PROSITE" id="PS50234"/>
    </source>
</evidence>
<dbReference type="AlphaFoldDB" id="A8H3C5"/>
<name>A8H3C5_SHEPA</name>
<protein>
    <submittedName>
        <fullName evidence="3">von Willebrand factor type A</fullName>
    </submittedName>
</protein>
<dbReference type="PANTHER" id="PTHR22550">
    <property type="entry name" value="SPORE GERMINATION PROTEIN"/>
    <property type="match status" value="1"/>
</dbReference>
<reference evidence="3 4" key="1">
    <citation type="submission" date="2007-10" db="EMBL/GenBank/DDBJ databases">
        <title>Complete sequence of Shewanella pealeana ATCC 700345.</title>
        <authorList>
            <consortium name="US DOE Joint Genome Institute"/>
            <person name="Copeland A."/>
            <person name="Lucas S."/>
            <person name="Lapidus A."/>
            <person name="Barry K."/>
            <person name="Glavina del Rio T."/>
            <person name="Dalin E."/>
            <person name="Tice H."/>
            <person name="Pitluck S."/>
            <person name="Chertkov O."/>
            <person name="Brettin T."/>
            <person name="Bruce D."/>
            <person name="Detter J.C."/>
            <person name="Han C."/>
            <person name="Schmutz J."/>
            <person name="Larimer F."/>
            <person name="Land M."/>
            <person name="Hauser L."/>
            <person name="Kyrpides N."/>
            <person name="Kim E."/>
            <person name="Zhao J.-S.Z."/>
            <person name="Manno D."/>
            <person name="Hawari J."/>
            <person name="Richardson P."/>
        </authorList>
    </citation>
    <scope>NUCLEOTIDE SEQUENCE [LARGE SCALE GENOMIC DNA]</scope>
    <source>
        <strain evidence="4">ATCC 700345 / ANG-SQ1</strain>
    </source>
</reference>
<dbReference type="Proteomes" id="UP000002608">
    <property type="component" value="Chromosome"/>
</dbReference>
<gene>
    <name evidence="3" type="ordered locus">Spea_1739</name>
</gene>
<dbReference type="InterPro" id="IPR036465">
    <property type="entry name" value="vWFA_dom_sf"/>
</dbReference>
<dbReference type="EMBL" id="CP000851">
    <property type="protein sequence ID" value="ABV87062.1"/>
    <property type="molecule type" value="Genomic_DNA"/>
</dbReference>
<evidence type="ECO:0000313" key="4">
    <source>
        <dbReference type="Proteomes" id="UP000002608"/>
    </source>
</evidence>
<feature type="transmembrane region" description="Helical" evidence="1">
    <location>
        <begin position="63"/>
        <end position="81"/>
    </location>
</feature>
<dbReference type="HOGENOM" id="CLU_024570_0_1_6"/>
<dbReference type="Gene3D" id="3.40.50.410">
    <property type="entry name" value="von Willebrand factor, type A domain"/>
    <property type="match status" value="1"/>
</dbReference>
<keyword evidence="4" id="KW-1185">Reference proteome</keyword>
<dbReference type="RefSeq" id="WP_012154982.1">
    <property type="nucleotide sequence ID" value="NC_009901.1"/>
</dbReference>
<accession>A8H3C5</accession>
<dbReference type="PROSITE" id="PS50234">
    <property type="entry name" value="VWFA"/>
    <property type="match status" value="1"/>
</dbReference>
<feature type="transmembrane region" description="Helical" evidence="1">
    <location>
        <begin position="297"/>
        <end position="318"/>
    </location>
</feature>
<dbReference type="SUPFAM" id="SSF53300">
    <property type="entry name" value="vWA-like"/>
    <property type="match status" value="1"/>
</dbReference>
<evidence type="ECO:0000256" key="1">
    <source>
        <dbReference type="SAM" id="Phobius"/>
    </source>
</evidence>
<sequence>MLTLTYPWLAILILLPLLAVLLPKHRTALPAIRFSKFKLLVSLSQRRPSEGAVVLRRLFWQRLLATLTYLALVCAAVRPVWLGEPIQIEQVGREMMIAVDLSGSMEARDFVDPQGEILRRVDGVKALLQSFLLKRDSDRIGLIAFGENAYLQAPFTQDKQILSQLLQQMDVRMAGAGTAIGDAIGVAVNHFEQSEVENKVLLLLTDGNDTSSEFPPLDAAHYAGEQGVVIYPIAIGDPKNVGEDSLDIATLERIADLTQGRVFEADDGQSLIEVYKVLEQLQPQLFDSYTIRPEKDLYFWPILFMLCINLSMLMLVSFRRKPQGTKYE</sequence>
<dbReference type="eggNOG" id="COG2304">
    <property type="taxonomic scope" value="Bacteria"/>
</dbReference>
<keyword evidence="1" id="KW-0812">Transmembrane</keyword>